<dbReference type="SMART" id="SM00900">
    <property type="entry name" value="FMN_bind"/>
    <property type="match status" value="1"/>
</dbReference>
<feature type="transmembrane region" description="Helical" evidence="4">
    <location>
        <begin position="581"/>
        <end position="599"/>
    </location>
</feature>
<evidence type="ECO:0000256" key="3">
    <source>
        <dbReference type="ARBA" id="ARBA00023136"/>
    </source>
</evidence>
<feature type="transmembrane region" description="Helical" evidence="4">
    <location>
        <begin position="541"/>
        <end position="561"/>
    </location>
</feature>
<evidence type="ECO:0000313" key="8">
    <source>
        <dbReference type="Proteomes" id="UP000662678"/>
    </source>
</evidence>
<dbReference type="PANTHER" id="PTHR30224">
    <property type="entry name" value="ELECTRON TRANSPORT PROTEIN"/>
    <property type="match status" value="1"/>
</dbReference>
<evidence type="ECO:0000259" key="6">
    <source>
        <dbReference type="SMART" id="SM00900"/>
    </source>
</evidence>
<keyword evidence="3 4" id="KW-0472">Membrane</keyword>
<gene>
    <name evidence="7" type="ORF">GCM10011419_21060</name>
</gene>
<dbReference type="Pfam" id="PF12801">
    <property type="entry name" value="Fer4_5"/>
    <property type="match status" value="2"/>
</dbReference>
<sequence length="706" mass="79014">MLHHLLLAICTLLLSAIATASSYEAKLPEQLTSDPDMCRYLDCKAVLPQAASFSPRQGKPPYVIGRDANGRTTGYVYLSTDVADIPAYSGKPVVTLVGMDARGKIVGVRILKHSEPILLLGIPEQKLTDYVNQYLGHMAGTRFELGKSDDKAVALDAISGATVTLIAENQLLTRTSQAIARQAGLIKQQARAQAKFADDGKMRDWAALQVDGAVQPLRVEHADVGLPDTGKPYLDLHFGYLNQPQVGRSVLGEAGWRELMARLKPGEHAIFAINDGAASFKGSGFVRGGIYDRVQLRQGDEVYTFRDSDYLNLYAMQAAGAPRYHESAIFIVRDATFSAAYPFHFVFLANRQEQESSQKTFVNFASEYWLPDAYLQGGRPADGRELPAWQKTWQTRLPEVITFGAFLLFTLLFYAQRDRLARTSSRRDKRRIDWPRYVLWGVSVAVVGFAGMAQPSVTQLLTLLHAPFEGWRWELFLSDPLIFLFWIFIAVSLLLWGRGVFCGWLCPFGSLSEGLYRVAGKLGLKRWQRQLPQRWHDKLKWLKYGVLAMLVAASLHSMVLAEQLAEVEPFKTTFLVGIWQRPWPYGLFVAALLALSLFTERPYCKYLCPLGAGLAIPSWLRVFALKRKRDCGPCQACTVQCGAQAIAKDGRIDPAECLHCLDCLVYYYDDHACPPLAKERKRRTKAGEALTPIGRDGYYIPIREVK</sequence>
<comment type="caution">
    <text evidence="7">The sequence shown here is derived from an EMBL/GenBank/DDBJ whole genome shotgun (WGS) entry which is preliminary data.</text>
</comment>
<dbReference type="InterPro" id="IPR007329">
    <property type="entry name" value="FMN-bd"/>
</dbReference>
<dbReference type="Pfam" id="PF04205">
    <property type="entry name" value="FMN_bind"/>
    <property type="match status" value="1"/>
</dbReference>
<name>A0ABQ3HAC5_9NEIS</name>
<accession>A0ABQ3HAC5</accession>
<organism evidence="7 8">
    <name type="scientific">Vogesella fluminis</name>
    <dbReference type="NCBI Taxonomy" id="1069161"/>
    <lineage>
        <taxon>Bacteria</taxon>
        <taxon>Pseudomonadati</taxon>
        <taxon>Pseudomonadota</taxon>
        <taxon>Betaproteobacteria</taxon>
        <taxon>Neisseriales</taxon>
        <taxon>Chromobacteriaceae</taxon>
        <taxon>Vogesella</taxon>
    </lineage>
</organism>
<evidence type="ECO:0000256" key="5">
    <source>
        <dbReference type="SAM" id="SignalP"/>
    </source>
</evidence>
<feature type="transmembrane region" description="Helical" evidence="4">
    <location>
        <begin position="475"/>
        <end position="496"/>
    </location>
</feature>
<proteinExistence type="predicted"/>
<keyword evidence="2" id="KW-1003">Cell membrane</keyword>
<protein>
    <submittedName>
        <fullName evidence="7">FMN-binding protein</fullName>
    </submittedName>
</protein>
<dbReference type="PANTHER" id="PTHR30224:SF4">
    <property type="entry name" value="ELECTRON TRANSPORT PROTEIN YCCM-RELATED"/>
    <property type="match status" value="1"/>
</dbReference>
<evidence type="ECO:0000256" key="1">
    <source>
        <dbReference type="ARBA" id="ARBA00004236"/>
    </source>
</evidence>
<keyword evidence="8" id="KW-1185">Reference proteome</keyword>
<dbReference type="InterPro" id="IPR011399">
    <property type="entry name" value="NosR"/>
</dbReference>
<evidence type="ECO:0000256" key="4">
    <source>
        <dbReference type="SAM" id="Phobius"/>
    </source>
</evidence>
<dbReference type="RefSeq" id="WP_189353612.1">
    <property type="nucleotide sequence ID" value="NZ_BMYP01000026.1"/>
</dbReference>
<reference evidence="8" key="1">
    <citation type="journal article" date="2019" name="Int. J. Syst. Evol. Microbiol.">
        <title>The Global Catalogue of Microorganisms (GCM) 10K type strain sequencing project: providing services to taxonomists for standard genome sequencing and annotation.</title>
        <authorList>
            <consortium name="The Broad Institute Genomics Platform"/>
            <consortium name="The Broad Institute Genome Sequencing Center for Infectious Disease"/>
            <person name="Wu L."/>
            <person name="Ma J."/>
        </authorList>
    </citation>
    <scope>NUCLEOTIDE SEQUENCE [LARGE SCALE GENOMIC DNA]</scope>
    <source>
        <strain evidence="8">KCTC 23713</strain>
    </source>
</reference>
<dbReference type="EMBL" id="BMYP01000026">
    <property type="protein sequence ID" value="GHD78680.1"/>
    <property type="molecule type" value="Genomic_DNA"/>
</dbReference>
<keyword evidence="5" id="KW-0732">Signal</keyword>
<evidence type="ECO:0000256" key="2">
    <source>
        <dbReference type="ARBA" id="ARBA00022475"/>
    </source>
</evidence>
<feature type="transmembrane region" description="Helical" evidence="4">
    <location>
        <begin position="437"/>
        <end position="455"/>
    </location>
</feature>
<keyword evidence="4" id="KW-1133">Transmembrane helix</keyword>
<comment type="subcellular location">
    <subcellularLocation>
        <location evidence="1">Cell membrane</location>
    </subcellularLocation>
</comment>
<feature type="signal peptide" evidence="5">
    <location>
        <begin position="1"/>
        <end position="20"/>
    </location>
</feature>
<dbReference type="PIRSF" id="PIRSF036354">
    <property type="entry name" value="NosR"/>
    <property type="match status" value="1"/>
</dbReference>
<dbReference type="SUPFAM" id="SSF54862">
    <property type="entry name" value="4Fe-4S ferredoxins"/>
    <property type="match status" value="1"/>
</dbReference>
<evidence type="ECO:0000313" key="7">
    <source>
        <dbReference type="EMBL" id="GHD78680.1"/>
    </source>
</evidence>
<feature type="transmembrane region" description="Helical" evidence="4">
    <location>
        <begin position="400"/>
        <end position="416"/>
    </location>
</feature>
<feature type="chain" id="PRO_5046572666" evidence="5">
    <location>
        <begin position="21"/>
        <end position="706"/>
    </location>
</feature>
<dbReference type="Proteomes" id="UP000662678">
    <property type="component" value="Unassembled WGS sequence"/>
</dbReference>
<dbReference type="InterPro" id="IPR052378">
    <property type="entry name" value="NosR_regulator"/>
</dbReference>
<feature type="domain" description="FMN-binding" evidence="6">
    <location>
        <begin position="87"/>
        <end position="179"/>
    </location>
</feature>
<dbReference type="InterPro" id="IPR017896">
    <property type="entry name" value="4Fe4S_Fe-S-bd"/>
</dbReference>
<keyword evidence="4" id="KW-0812">Transmembrane</keyword>